<dbReference type="Proteomes" id="UP001596422">
    <property type="component" value="Unassembled WGS sequence"/>
</dbReference>
<evidence type="ECO:0008006" key="4">
    <source>
        <dbReference type="Google" id="ProtNLM"/>
    </source>
</evidence>
<accession>A0ABW2A6L7</accession>
<dbReference type="EMBL" id="JBHSWE010000001">
    <property type="protein sequence ID" value="MFC6673078.1"/>
    <property type="molecule type" value="Genomic_DNA"/>
</dbReference>
<sequence length="191" mass="21392">MHPNATLPPQQSLAFAIALEDEQICNLRRWGLRIRPFDSELARLFGHLLKETEAHKGELLYHASRYLEWNQRLRSPIEVEDADEGDHFFIVRAETAQSILDSALAMKEQALCFYRYCSILEPRGSLLGGLYKNLGSFQDVHTQLLQDARGRLELPWRCAPAPSSAAIPDAGPFAKGQAGRPSPEKNPGLSI</sequence>
<protein>
    <recommendedName>
        <fullName evidence="4">Ferritin</fullName>
    </recommendedName>
</protein>
<dbReference type="RefSeq" id="WP_379911473.1">
    <property type="nucleotide sequence ID" value="NZ_JBHSWE010000001.1"/>
</dbReference>
<feature type="region of interest" description="Disordered" evidence="1">
    <location>
        <begin position="163"/>
        <end position="191"/>
    </location>
</feature>
<feature type="compositionally biased region" description="Low complexity" evidence="1">
    <location>
        <begin position="163"/>
        <end position="172"/>
    </location>
</feature>
<evidence type="ECO:0000313" key="2">
    <source>
        <dbReference type="EMBL" id="MFC6673078.1"/>
    </source>
</evidence>
<evidence type="ECO:0000313" key="3">
    <source>
        <dbReference type="Proteomes" id="UP001596422"/>
    </source>
</evidence>
<proteinExistence type="predicted"/>
<reference evidence="3" key="1">
    <citation type="journal article" date="2019" name="Int. J. Syst. Evol. Microbiol.">
        <title>The Global Catalogue of Microorganisms (GCM) 10K type strain sequencing project: providing services to taxonomists for standard genome sequencing and annotation.</title>
        <authorList>
            <consortium name="The Broad Institute Genomics Platform"/>
            <consortium name="The Broad Institute Genome Sequencing Center for Infectious Disease"/>
            <person name="Wu L."/>
            <person name="Ma J."/>
        </authorList>
    </citation>
    <scope>NUCLEOTIDE SEQUENCE [LARGE SCALE GENOMIC DNA]</scope>
    <source>
        <strain evidence="3">NBRC 111756</strain>
    </source>
</reference>
<gene>
    <name evidence="2" type="ORF">ACFQDL_25555</name>
</gene>
<keyword evidence="3" id="KW-1185">Reference proteome</keyword>
<evidence type="ECO:0000256" key="1">
    <source>
        <dbReference type="SAM" id="MobiDB-lite"/>
    </source>
</evidence>
<name>A0ABW2A6L7_9GAMM</name>
<comment type="caution">
    <text evidence="2">The sequence shown here is derived from an EMBL/GenBank/DDBJ whole genome shotgun (WGS) entry which is preliminary data.</text>
</comment>
<organism evidence="2 3">
    <name type="scientific">Marinobacterium aestuariivivens</name>
    <dbReference type="NCBI Taxonomy" id="1698799"/>
    <lineage>
        <taxon>Bacteria</taxon>
        <taxon>Pseudomonadati</taxon>
        <taxon>Pseudomonadota</taxon>
        <taxon>Gammaproteobacteria</taxon>
        <taxon>Oceanospirillales</taxon>
        <taxon>Oceanospirillaceae</taxon>
        <taxon>Marinobacterium</taxon>
    </lineage>
</organism>